<name>A0ABW3UZ29_9BACL</name>
<keyword evidence="1" id="KW-0812">Transmembrane</keyword>
<dbReference type="RefSeq" id="WP_345587503.1">
    <property type="nucleotide sequence ID" value="NZ_BAABJG010000010.1"/>
</dbReference>
<proteinExistence type="predicted"/>
<accession>A0ABW3UZ29</accession>
<feature type="transmembrane region" description="Helical" evidence="1">
    <location>
        <begin position="171"/>
        <end position="191"/>
    </location>
</feature>
<evidence type="ECO:0000256" key="1">
    <source>
        <dbReference type="SAM" id="Phobius"/>
    </source>
</evidence>
<dbReference type="Pfam" id="PF11193">
    <property type="entry name" value="DUF2812"/>
    <property type="match status" value="1"/>
</dbReference>
<sequence length="209" mass="24525">MRKFKFFLNFDKEEQWLNEMAKQGYQLTNKSSFGYEFQPAKPEPAMIKIDYRTFKKKGDFEDYLALFEDCGWKHIAGTKSSGTQYFKRSDARGNEDIFSDADSKASRYKRISEMWITLAATFIPIFAALVSTGSIKVGALLNPKLLYYTPGLWEKTGASFWTAFLFETPFAFFRGFFWMIIPLMIILYLFFAYKANKQYQMTQENKHIK</sequence>
<feature type="transmembrane region" description="Helical" evidence="1">
    <location>
        <begin position="114"/>
        <end position="135"/>
    </location>
</feature>
<evidence type="ECO:0000313" key="3">
    <source>
        <dbReference type="Proteomes" id="UP001597180"/>
    </source>
</evidence>
<dbReference type="EMBL" id="JBHTLU010000047">
    <property type="protein sequence ID" value="MFD1224745.1"/>
    <property type="molecule type" value="Genomic_DNA"/>
</dbReference>
<protein>
    <submittedName>
        <fullName evidence="2">DUF2812 domain-containing protein</fullName>
    </submittedName>
</protein>
<dbReference type="InterPro" id="IPR021359">
    <property type="entry name" value="DUF2812"/>
</dbReference>
<comment type="caution">
    <text evidence="2">The sequence shown here is derived from an EMBL/GenBank/DDBJ whole genome shotgun (WGS) entry which is preliminary data.</text>
</comment>
<keyword evidence="3" id="KW-1185">Reference proteome</keyword>
<keyword evidence="1" id="KW-0472">Membrane</keyword>
<keyword evidence="1" id="KW-1133">Transmembrane helix</keyword>
<organism evidence="2 3">
    <name type="scientific">Paenibacillus vulneris</name>
    <dbReference type="NCBI Taxonomy" id="1133364"/>
    <lineage>
        <taxon>Bacteria</taxon>
        <taxon>Bacillati</taxon>
        <taxon>Bacillota</taxon>
        <taxon>Bacilli</taxon>
        <taxon>Bacillales</taxon>
        <taxon>Paenibacillaceae</taxon>
        <taxon>Paenibacillus</taxon>
    </lineage>
</organism>
<evidence type="ECO:0000313" key="2">
    <source>
        <dbReference type="EMBL" id="MFD1224745.1"/>
    </source>
</evidence>
<reference evidence="3" key="1">
    <citation type="journal article" date="2019" name="Int. J. Syst. Evol. Microbiol.">
        <title>The Global Catalogue of Microorganisms (GCM) 10K type strain sequencing project: providing services to taxonomists for standard genome sequencing and annotation.</title>
        <authorList>
            <consortium name="The Broad Institute Genomics Platform"/>
            <consortium name="The Broad Institute Genome Sequencing Center for Infectious Disease"/>
            <person name="Wu L."/>
            <person name="Ma J."/>
        </authorList>
    </citation>
    <scope>NUCLEOTIDE SEQUENCE [LARGE SCALE GENOMIC DNA]</scope>
    <source>
        <strain evidence="3">CCUG 53270</strain>
    </source>
</reference>
<gene>
    <name evidence="2" type="ORF">ACFQ4B_32005</name>
</gene>
<dbReference type="Proteomes" id="UP001597180">
    <property type="component" value="Unassembled WGS sequence"/>
</dbReference>